<protein>
    <submittedName>
        <fullName evidence="1">Uncharacterized protein</fullName>
    </submittedName>
</protein>
<dbReference type="HOGENOM" id="CLU_3182862_0_0_9"/>
<dbReference type="EMBL" id="AFZX01000104">
    <property type="protein sequence ID" value="EHL05347.1"/>
    <property type="molecule type" value="Genomic_DNA"/>
</dbReference>
<accession>G9XSK8</accession>
<reference evidence="1 2" key="1">
    <citation type="submission" date="2011-08" db="EMBL/GenBank/DDBJ databases">
        <authorList>
            <person name="Weinstock G."/>
            <person name="Sodergren E."/>
            <person name="Clifton S."/>
            <person name="Fulton L."/>
            <person name="Fulton B."/>
            <person name="Courtney L."/>
            <person name="Fronick C."/>
            <person name="Harrison M."/>
            <person name="Strong C."/>
            <person name="Farmer C."/>
            <person name="Delahaunty K."/>
            <person name="Markovic C."/>
            <person name="Hall O."/>
            <person name="Minx P."/>
            <person name="Tomlinson C."/>
            <person name="Mitreva M."/>
            <person name="Hou S."/>
            <person name="Chen J."/>
            <person name="Wollam A."/>
            <person name="Pepin K.H."/>
            <person name="Johnson M."/>
            <person name="Bhonagiri V."/>
            <person name="Zhang X."/>
            <person name="Suruliraj S."/>
            <person name="Warren W."/>
            <person name="Chinwalla A."/>
            <person name="Mardis E.R."/>
            <person name="Wilson R.K."/>
        </authorList>
    </citation>
    <scope>NUCLEOTIDE SEQUENCE [LARGE SCALE GENOMIC DNA]</scope>
    <source>
        <strain evidence="1 2">DP7</strain>
    </source>
</reference>
<evidence type="ECO:0000313" key="1">
    <source>
        <dbReference type="EMBL" id="EHL05347.1"/>
    </source>
</evidence>
<dbReference type="AlphaFoldDB" id="G9XSK8"/>
<gene>
    <name evidence="1" type="ORF">HMPREF0322_03902</name>
</gene>
<name>G9XSK8_DESHA</name>
<evidence type="ECO:0000313" key="2">
    <source>
        <dbReference type="Proteomes" id="UP000004416"/>
    </source>
</evidence>
<sequence length="46" mass="5510">MKINEDILRKRFFLSISFSIPKLSLSSLVTSWKKMNNRESPDIYYL</sequence>
<proteinExistence type="predicted"/>
<organism evidence="1 2">
    <name type="scientific">Desulfitobacterium hafniense DP7</name>
    <dbReference type="NCBI Taxonomy" id="537010"/>
    <lineage>
        <taxon>Bacteria</taxon>
        <taxon>Bacillati</taxon>
        <taxon>Bacillota</taxon>
        <taxon>Clostridia</taxon>
        <taxon>Eubacteriales</taxon>
        <taxon>Desulfitobacteriaceae</taxon>
        <taxon>Desulfitobacterium</taxon>
    </lineage>
</organism>
<dbReference type="Proteomes" id="UP000004416">
    <property type="component" value="Unassembled WGS sequence"/>
</dbReference>
<comment type="caution">
    <text evidence="1">The sequence shown here is derived from an EMBL/GenBank/DDBJ whole genome shotgun (WGS) entry which is preliminary data.</text>
</comment>